<gene>
    <name evidence="2" type="ORF">PENARI_c024G01498</name>
</gene>
<evidence type="ECO:0000313" key="2">
    <source>
        <dbReference type="EMBL" id="OGE49045.1"/>
    </source>
</evidence>
<organism evidence="2 3">
    <name type="scientific">Penicillium arizonense</name>
    <dbReference type="NCBI Taxonomy" id="1835702"/>
    <lineage>
        <taxon>Eukaryota</taxon>
        <taxon>Fungi</taxon>
        <taxon>Dikarya</taxon>
        <taxon>Ascomycota</taxon>
        <taxon>Pezizomycotina</taxon>
        <taxon>Eurotiomycetes</taxon>
        <taxon>Eurotiomycetidae</taxon>
        <taxon>Eurotiales</taxon>
        <taxon>Aspergillaceae</taxon>
        <taxon>Penicillium</taxon>
    </lineage>
</organism>
<evidence type="ECO:0000313" key="3">
    <source>
        <dbReference type="Proteomes" id="UP000177622"/>
    </source>
</evidence>
<dbReference type="GeneID" id="34580376"/>
<sequence>MKLSHIVTVSALIAGASARGIRGASERAFYFSTYVSEEIFTDASKRTVATGCEGTREGLRGQQKRCTFIEFCDHLWHETEIPATGEMDKRPDITKTYMGTAIDKNKLTLLNYGPAAMRDGIMNLRMKLDNGKTANVPKWGYYGDLNIANLVAGGTADNYFDKVGQEFAERYWKAKEEFDIVSELTGDNKLSDELKDLMLDASEVVWGEPYKVYDKDATATKLAATEGLGLTKEQALTLLTTVYNELQETDLVKEHQRALAGAKKAMNVASSGCI</sequence>
<comment type="caution">
    <text evidence="2">The sequence shown here is derived from an EMBL/GenBank/DDBJ whole genome shotgun (WGS) entry which is preliminary data.</text>
</comment>
<keyword evidence="1" id="KW-0732">Signal</keyword>
<dbReference type="EMBL" id="LXJU01000024">
    <property type="protein sequence ID" value="OGE49045.1"/>
    <property type="molecule type" value="Genomic_DNA"/>
</dbReference>
<dbReference type="RefSeq" id="XP_022484499.1">
    <property type="nucleotide sequence ID" value="XM_022635642.1"/>
</dbReference>
<dbReference type="OrthoDB" id="4337630at2759"/>
<reference evidence="2 3" key="1">
    <citation type="journal article" date="2016" name="Sci. Rep.">
        <title>Penicillium arizonense, a new, genome sequenced fungal species, reveals a high chemical diversity in secreted metabolites.</title>
        <authorList>
            <person name="Grijseels S."/>
            <person name="Nielsen J.C."/>
            <person name="Randelovic M."/>
            <person name="Nielsen J."/>
            <person name="Nielsen K.F."/>
            <person name="Workman M."/>
            <person name="Frisvad J.C."/>
        </authorList>
    </citation>
    <scope>NUCLEOTIDE SEQUENCE [LARGE SCALE GENOMIC DNA]</scope>
    <source>
        <strain evidence="2 3">CBS 141311</strain>
    </source>
</reference>
<dbReference type="AlphaFoldDB" id="A0A1F5L764"/>
<evidence type="ECO:0000256" key="1">
    <source>
        <dbReference type="SAM" id="SignalP"/>
    </source>
</evidence>
<accession>A0A1F5L764</accession>
<feature type="chain" id="PRO_5009519310" evidence="1">
    <location>
        <begin position="19"/>
        <end position="274"/>
    </location>
</feature>
<name>A0A1F5L764_PENAI</name>
<feature type="signal peptide" evidence="1">
    <location>
        <begin position="1"/>
        <end position="18"/>
    </location>
</feature>
<proteinExistence type="predicted"/>
<protein>
    <submittedName>
        <fullName evidence="2">Uncharacterized protein</fullName>
    </submittedName>
</protein>
<keyword evidence="3" id="KW-1185">Reference proteome</keyword>
<dbReference type="Proteomes" id="UP000177622">
    <property type="component" value="Unassembled WGS sequence"/>
</dbReference>
<dbReference type="STRING" id="1835702.A0A1F5L764"/>